<organism evidence="2 3">
    <name type="scientific">Dreissena polymorpha</name>
    <name type="common">Zebra mussel</name>
    <name type="synonym">Mytilus polymorpha</name>
    <dbReference type="NCBI Taxonomy" id="45954"/>
    <lineage>
        <taxon>Eukaryota</taxon>
        <taxon>Metazoa</taxon>
        <taxon>Spiralia</taxon>
        <taxon>Lophotrochozoa</taxon>
        <taxon>Mollusca</taxon>
        <taxon>Bivalvia</taxon>
        <taxon>Autobranchia</taxon>
        <taxon>Heteroconchia</taxon>
        <taxon>Euheterodonta</taxon>
        <taxon>Imparidentia</taxon>
        <taxon>Neoheterodontei</taxon>
        <taxon>Myida</taxon>
        <taxon>Dreissenoidea</taxon>
        <taxon>Dreissenidae</taxon>
        <taxon>Dreissena</taxon>
    </lineage>
</organism>
<reference evidence="2" key="1">
    <citation type="journal article" date="2019" name="bioRxiv">
        <title>The Genome of the Zebra Mussel, Dreissena polymorpha: A Resource for Invasive Species Research.</title>
        <authorList>
            <person name="McCartney M.A."/>
            <person name="Auch B."/>
            <person name="Kono T."/>
            <person name="Mallez S."/>
            <person name="Zhang Y."/>
            <person name="Obille A."/>
            <person name="Becker A."/>
            <person name="Abrahante J.E."/>
            <person name="Garbe J."/>
            <person name="Badalamenti J.P."/>
            <person name="Herman A."/>
            <person name="Mangelson H."/>
            <person name="Liachko I."/>
            <person name="Sullivan S."/>
            <person name="Sone E.D."/>
            <person name="Koren S."/>
            <person name="Silverstein K.A.T."/>
            <person name="Beckman K.B."/>
            <person name="Gohl D.M."/>
        </authorList>
    </citation>
    <scope>NUCLEOTIDE SEQUENCE</scope>
    <source>
        <strain evidence="2">Duluth1</strain>
        <tissue evidence="2">Whole animal</tissue>
    </source>
</reference>
<keyword evidence="3" id="KW-1185">Reference proteome</keyword>
<dbReference type="AlphaFoldDB" id="A0A9D3YF28"/>
<name>A0A9D3YF28_DREPO</name>
<feature type="coiled-coil region" evidence="1">
    <location>
        <begin position="27"/>
        <end position="54"/>
    </location>
</feature>
<keyword evidence="1" id="KW-0175">Coiled coil</keyword>
<evidence type="ECO:0000256" key="1">
    <source>
        <dbReference type="SAM" id="Coils"/>
    </source>
</evidence>
<comment type="caution">
    <text evidence="2">The sequence shown here is derived from an EMBL/GenBank/DDBJ whole genome shotgun (WGS) entry which is preliminary data.</text>
</comment>
<gene>
    <name evidence="2" type="ORF">DPMN_074298</name>
</gene>
<dbReference type="Proteomes" id="UP000828390">
    <property type="component" value="Unassembled WGS sequence"/>
</dbReference>
<sequence>MYGPRAVRKDGYTAEKEVSKDSPCEKCEALEARVERLEEKIDEIMGKLDELLTRQNKTMVSYLGQLCVCCKKTLQLGDAVSSHMTRRSGQSALIVFVLSRLCLAEGDVKLLP</sequence>
<accession>A0A9D3YF28</accession>
<dbReference type="EMBL" id="JAIWYP010000015">
    <property type="protein sequence ID" value="KAH3699342.1"/>
    <property type="molecule type" value="Genomic_DNA"/>
</dbReference>
<proteinExistence type="predicted"/>
<evidence type="ECO:0000313" key="2">
    <source>
        <dbReference type="EMBL" id="KAH3699342.1"/>
    </source>
</evidence>
<protein>
    <submittedName>
        <fullName evidence="2">Uncharacterized protein</fullName>
    </submittedName>
</protein>
<reference evidence="2" key="2">
    <citation type="submission" date="2020-11" db="EMBL/GenBank/DDBJ databases">
        <authorList>
            <person name="McCartney M.A."/>
            <person name="Auch B."/>
            <person name="Kono T."/>
            <person name="Mallez S."/>
            <person name="Becker A."/>
            <person name="Gohl D.M."/>
            <person name="Silverstein K.A.T."/>
            <person name="Koren S."/>
            <person name="Bechman K.B."/>
            <person name="Herman A."/>
            <person name="Abrahante J.E."/>
            <person name="Garbe J."/>
        </authorList>
    </citation>
    <scope>NUCLEOTIDE SEQUENCE</scope>
    <source>
        <strain evidence="2">Duluth1</strain>
        <tissue evidence="2">Whole animal</tissue>
    </source>
</reference>
<evidence type="ECO:0000313" key="3">
    <source>
        <dbReference type="Proteomes" id="UP000828390"/>
    </source>
</evidence>